<accession>C0B7G0</accession>
<evidence type="ECO:0000313" key="1">
    <source>
        <dbReference type="EMBL" id="EEG90853.1"/>
    </source>
</evidence>
<gene>
    <name evidence="1" type="ORF">COPCOM_01081</name>
</gene>
<organism evidence="1 2">
    <name type="scientific">Coprococcus comes ATCC 27758</name>
    <dbReference type="NCBI Taxonomy" id="470146"/>
    <lineage>
        <taxon>Bacteria</taxon>
        <taxon>Bacillati</taxon>
        <taxon>Bacillota</taxon>
        <taxon>Clostridia</taxon>
        <taxon>Lachnospirales</taxon>
        <taxon>Lachnospiraceae</taxon>
        <taxon>Coprococcus</taxon>
    </lineage>
</organism>
<dbReference type="EMBL" id="ABVR01000037">
    <property type="protein sequence ID" value="EEG90853.1"/>
    <property type="molecule type" value="Genomic_DNA"/>
</dbReference>
<sequence>MSEEIDPLKEQGLCGAVYTQLSDIEDEINGLITYDREVCKL</sequence>
<name>C0B7G0_9FIRM</name>
<dbReference type="Proteomes" id="UP000003793">
    <property type="component" value="Unassembled WGS sequence"/>
</dbReference>
<reference evidence="1 2" key="2">
    <citation type="submission" date="2009-03" db="EMBL/GenBank/DDBJ databases">
        <title>Draft genome sequence of Coprococcus comes (ATCC 27758).</title>
        <authorList>
            <person name="Sudarsanam P."/>
            <person name="Ley R."/>
            <person name="Guruge J."/>
            <person name="Turnbaugh P.J."/>
            <person name="Mahowald M."/>
            <person name="Liep D."/>
            <person name="Gordon J."/>
        </authorList>
    </citation>
    <scope>NUCLEOTIDE SEQUENCE [LARGE SCALE GENOMIC DNA]</scope>
    <source>
        <strain evidence="1 2">ATCC 27758</strain>
    </source>
</reference>
<proteinExistence type="predicted"/>
<protein>
    <submittedName>
        <fullName evidence="1">Uncharacterized protein</fullName>
    </submittedName>
</protein>
<evidence type="ECO:0000313" key="2">
    <source>
        <dbReference type="Proteomes" id="UP000003793"/>
    </source>
</evidence>
<dbReference type="HOGENOM" id="CLU_3268602_0_0_9"/>
<reference evidence="1 2" key="1">
    <citation type="submission" date="2009-02" db="EMBL/GenBank/DDBJ databases">
        <authorList>
            <person name="Fulton L."/>
            <person name="Clifton S."/>
            <person name="Fulton B."/>
            <person name="Xu J."/>
            <person name="Minx P."/>
            <person name="Pepin K.H."/>
            <person name="Johnson M."/>
            <person name="Bhonagiri V."/>
            <person name="Nash W.E."/>
            <person name="Mardis E.R."/>
            <person name="Wilson R.K."/>
        </authorList>
    </citation>
    <scope>NUCLEOTIDE SEQUENCE [LARGE SCALE GENOMIC DNA]</scope>
    <source>
        <strain evidence="1 2">ATCC 27758</strain>
    </source>
</reference>
<dbReference type="AlphaFoldDB" id="C0B7G0"/>
<comment type="caution">
    <text evidence="1">The sequence shown here is derived from an EMBL/GenBank/DDBJ whole genome shotgun (WGS) entry which is preliminary data.</text>
</comment>